<sequence length="135" mass="14798">MGLLHSLMMVRHSISYRIASLRQPASGVSYWRRNTLAGNLDRLADLSRLARMVELTPEHALSILLSLVVQWAKFLSRQGSLAGLPAISSVTSTCGSARLRTQCDSGVRSVCVVNHEAENVRDGLIARTCFKPSSF</sequence>
<reference evidence="2" key="1">
    <citation type="journal article" date="2012" name="PLoS Genet.">
        <title>The genomes of the fungal plant pathogens Cladosporium fulvum and Dothistroma septosporum reveal adaptation to different hosts and lifestyles but also signatures of common ancestry.</title>
        <authorList>
            <person name="de Wit P.J.G.M."/>
            <person name="van der Burgt A."/>
            <person name="Oekmen B."/>
            <person name="Stergiopoulos I."/>
            <person name="Abd-Elsalam K.A."/>
            <person name="Aerts A.L."/>
            <person name="Bahkali A.H."/>
            <person name="Beenen H.G."/>
            <person name="Chettri P."/>
            <person name="Cox M.P."/>
            <person name="Datema E."/>
            <person name="de Vries R.P."/>
            <person name="Dhillon B."/>
            <person name="Ganley A.R."/>
            <person name="Griffiths S.A."/>
            <person name="Guo Y."/>
            <person name="Hamelin R.C."/>
            <person name="Henrissat B."/>
            <person name="Kabir M.S."/>
            <person name="Jashni M.K."/>
            <person name="Kema G."/>
            <person name="Klaubauf S."/>
            <person name="Lapidus A."/>
            <person name="Levasseur A."/>
            <person name="Lindquist E."/>
            <person name="Mehrabi R."/>
            <person name="Ohm R.A."/>
            <person name="Owen T.J."/>
            <person name="Salamov A."/>
            <person name="Schwelm A."/>
            <person name="Schijlen E."/>
            <person name="Sun H."/>
            <person name="van den Burg H.A."/>
            <person name="van Ham R.C.H.J."/>
            <person name="Zhang S."/>
            <person name="Goodwin S.B."/>
            <person name="Grigoriev I.V."/>
            <person name="Collemare J."/>
            <person name="Bradshaw R.E."/>
        </authorList>
    </citation>
    <scope>NUCLEOTIDE SEQUENCE [LARGE SCALE GENOMIC DNA]</scope>
    <source>
        <strain evidence="2">NZE10 / CBS 128990</strain>
    </source>
</reference>
<dbReference type="EMBL" id="KB446538">
    <property type="protein sequence ID" value="EME45264.1"/>
    <property type="molecule type" value="Genomic_DNA"/>
</dbReference>
<gene>
    <name evidence="1" type="ORF">DOTSEDRAFT_71086</name>
</gene>
<proteinExistence type="predicted"/>
<dbReference type="AlphaFoldDB" id="N1PS65"/>
<dbReference type="Proteomes" id="UP000016933">
    <property type="component" value="Unassembled WGS sequence"/>
</dbReference>
<name>N1PS65_DOTSN</name>
<reference evidence="1 2" key="2">
    <citation type="journal article" date="2012" name="PLoS Pathog.">
        <title>Diverse lifestyles and strategies of plant pathogenesis encoded in the genomes of eighteen Dothideomycetes fungi.</title>
        <authorList>
            <person name="Ohm R.A."/>
            <person name="Feau N."/>
            <person name="Henrissat B."/>
            <person name="Schoch C.L."/>
            <person name="Horwitz B.A."/>
            <person name="Barry K.W."/>
            <person name="Condon B.J."/>
            <person name="Copeland A.C."/>
            <person name="Dhillon B."/>
            <person name="Glaser F."/>
            <person name="Hesse C.N."/>
            <person name="Kosti I."/>
            <person name="LaButti K."/>
            <person name="Lindquist E.A."/>
            <person name="Lucas S."/>
            <person name="Salamov A.A."/>
            <person name="Bradshaw R.E."/>
            <person name="Ciuffetti L."/>
            <person name="Hamelin R.C."/>
            <person name="Kema G.H.J."/>
            <person name="Lawrence C."/>
            <person name="Scott J.A."/>
            <person name="Spatafora J.W."/>
            <person name="Turgeon B.G."/>
            <person name="de Wit P.J.G.M."/>
            <person name="Zhong S."/>
            <person name="Goodwin S.B."/>
            <person name="Grigoriev I.V."/>
        </authorList>
    </citation>
    <scope>NUCLEOTIDE SEQUENCE [LARGE SCALE GENOMIC DNA]</scope>
    <source>
        <strain evidence="2">NZE10 / CBS 128990</strain>
    </source>
</reference>
<evidence type="ECO:0000313" key="2">
    <source>
        <dbReference type="Proteomes" id="UP000016933"/>
    </source>
</evidence>
<keyword evidence="2" id="KW-1185">Reference proteome</keyword>
<evidence type="ECO:0000313" key="1">
    <source>
        <dbReference type="EMBL" id="EME45264.1"/>
    </source>
</evidence>
<dbReference type="HOGENOM" id="CLU_1885713_0_0_1"/>
<accession>N1PS65</accession>
<protein>
    <submittedName>
        <fullName evidence="1">Uncharacterized protein</fullName>
    </submittedName>
</protein>
<organism evidence="1 2">
    <name type="scientific">Dothistroma septosporum (strain NZE10 / CBS 128990)</name>
    <name type="common">Red band needle blight fungus</name>
    <name type="synonym">Mycosphaerella pini</name>
    <dbReference type="NCBI Taxonomy" id="675120"/>
    <lineage>
        <taxon>Eukaryota</taxon>
        <taxon>Fungi</taxon>
        <taxon>Dikarya</taxon>
        <taxon>Ascomycota</taxon>
        <taxon>Pezizomycotina</taxon>
        <taxon>Dothideomycetes</taxon>
        <taxon>Dothideomycetidae</taxon>
        <taxon>Mycosphaerellales</taxon>
        <taxon>Mycosphaerellaceae</taxon>
        <taxon>Dothistroma</taxon>
    </lineage>
</organism>